<dbReference type="EMBL" id="BDIP01004767">
    <property type="protein sequence ID" value="GIQ89179.1"/>
    <property type="molecule type" value="Genomic_DNA"/>
</dbReference>
<keyword evidence="4" id="KW-1185">Reference proteome</keyword>
<keyword evidence="2" id="KW-0472">Membrane</keyword>
<reference evidence="3 4" key="1">
    <citation type="journal article" date="2018" name="PLoS ONE">
        <title>The draft genome of Kipferlia bialata reveals reductive genome evolution in fornicate parasites.</title>
        <authorList>
            <person name="Tanifuji G."/>
            <person name="Takabayashi S."/>
            <person name="Kume K."/>
            <person name="Takagi M."/>
            <person name="Nakayama T."/>
            <person name="Kamikawa R."/>
            <person name="Inagaki Y."/>
            <person name="Hashimoto T."/>
        </authorList>
    </citation>
    <scope>NUCLEOTIDE SEQUENCE [LARGE SCALE GENOMIC DNA]</scope>
    <source>
        <strain evidence="3">NY0173</strain>
    </source>
</reference>
<organism evidence="3 4">
    <name type="scientific">Kipferlia bialata</name>
    <dbReference type="NCBI Taxonomy" id="797122"/>
    <lineage>
        <taxon>Eukaryota</taxon>
        <taxon>Metamonada</taxon>
        <taxon>Carpediemonas-like organisms</taxon>
        <taxon>Kipferlia</taxon>
    </lineage>
</organism>
<keyword evidence="2" id="KW-1133">Transmembrane helix</keyword>
<proteinExistence type="predicted"/>
<protein>
    <submittedName>
        <fullName evidence="3">Uncharacterized protein</fullName>
    </submittedName>
</protein>
<evidence type="ECO:0000313" key="3">
    <source>
        <dbReference type="EMBL" id="GIQ89179.1"/>
    </source>
</evidence>
<sequence>VTYQFIGADENLNGGCNVFAYQLPEAYEEACRAGPGTGVLFVVVVIICLLLCALGYLGYKFVVLSQEIQVGSGANHVSGDAPLLVDGEPQLEREGEGEDMADVDPLQ</sequence>
<accession>A0A9K3D880</accession>
<evidence type="ECO:0000256" key="1">
    <source>
        <dbReference type="SAM" id="MobiDB-lite"/>
    </source>
</evidence>
<feature type="transmembrane region" description="Helical" evidence="2">
    <location>
        <begin position="39"/>
        <end position="59"/>
    </location>
</feature>
<keyword evidence="2" id="KW-0812">Transmembrane</keyword>
<evidence type="ECO:0000313" key="4">
    <source>
        <dbReference type="Proteomes" id="UP000265618"/>
    </source>
</evidence>
<gene>
    <name evidence="3" type="ORF">KIPB_011586</name>
</gene>
<evidence type="ECO:0000256" key="2">
    <source>
        <dbReference type="SAM" id="Phobius"/>
    </source>
</evidence>
<feature type="non-terminal residue" evidence="3">
    <location>
        <position position="107"/>
    </location>
</feature>
<dbReference type="Proteomes" id="UP000265618">
    <property type="component" value="Unassembled WGS sequence"/>
</dbReference>
<dbReference type="AlphaFoldDB" id="A0A9K3D880"/>
<feature type="region of interest" description="Disordered" evidence="1">
    <location>
        <begin position="77"/>
        <end position="107"/>
    </location>
</feature>
<comment type="caution">
    <text evidence="3">The sequence shown here is derived from an EMBL/GenBank/DDBJ whole genome shotgun (WGS) entry which is preliminary data.</text>
</comment>
<feature type="compositionally biased region" description="Acidic residues" evidence="1">
    <location>
        <begin position="95"/>
        <end position="107"/>
    </location>
</feature>
<name>A0A9K3D880_9EUKA</name>